<reference evidence="1 2" key="1">
    <citation type="submission" date="2018-03" db="EMBL/GenBank/DDBJ databases">
        <title>Bioinformatic expansion and discovery of thiopeptide antibiotics.</title>
        <authorList>
            <person name="Schwalen C.J."/>
            <person name="Hudson G.A."/>
            <person name="Mitchell D.A."/>
        </authorList>
    </citation>
    <scope>NUCLEOTIDE SEQUENCE [LARGE SCALE GENOMIC DNA]</scope>
    <source>
        <strain evidence="1 2">ATCC 21389</strain>
    </source>
</reference>
<protein>
    <submittedName>
        <fullName evidence="1">Uncharacterized protein</fullName>
    </submittedName>
</protein>
<organism evidence="1 2">
    <name type="scientific">Streptomyces tateyamensis</name>
    <dbReference type="NCBI Taxonomy" id="565073"/>
    <lineage>
        <taxon>Bacteria</taxon>
        <taxon>Bacillati</taxon>
        <taxon>Actinomycetota</taxon>
        <taxon>Actinomycetes</taxon>
        <taxon>Kitasatosporales</taxon>
        <taxon>Streptomycetaceae</taxon>
        <taxon>Streptomyces</taxon>
    </lineage>
</organism>
<gene>
    <name evidence="1" type="ORF">C7C46_23840</name>
</gene>
<dbReference type="AlphaFoldDB" id="A0A2V4NKL6"/>
<comment type="caution">
    <text evidence="1">The sequence shown here is derived from an EMBL/GenBank/DDBJ whole genome shotgun (WGS) entry which is preliminary data.</text>
</comment>
<accession>A0A2V4NKL6</accession>
<evidence type="ECO:0000313" key="1">
    <source>
        <dbReference type="EMBL" id="PYC74557.1"/>
    </source>
</evidence>
<name>A0A2V4NKL6_9ACTN</name>
<dbReference type="Proteomes" id="UP000248039">
    <property type="component" value="Unassembled WGS sequence"/>
</dbReference>
<dbReference type="EMBL" id="PYBW01000094">
    <property type="protein sequence ID" value="PYC74557.1"/>
    <property type="molecule type" value="Genomic_DNA"/>
</dbReference>
<proteinExistence type="predicted"/>
<keyword evidence="2" id="KW-1185">Reference proteome</keyword>
<evidence type="ECO:0000313" key="2">
    <source>
        <dbReference type="Proteomes" id="UP000248039"/>
    </source>
</evidence>
<dbReference type="RefSeq" id="WP_110671958.1">
    <property type="nucleotide sequence ID" value="NZ_PYBW01000094.1"/>
</dbReference>
<sequence length="64" mass="7312">MVGELSKKIDDVQGGWARGLLPDGCHWQNVDRSMSAVFAKYFIHDETSFSKASMKYWEGQDTKK</sequence>